<dbReference type="PROSITE" id="PS50072">
    <property type="entry name" value="CSA_PPIASE_2"/>
    <property type="match status" value="1"/>
</dbReference>
<feature type="signal peptide" evidence="4">
    <location>
        <begin position="1"/>
        <end position="20"/>
    </location>
</feature>
<dbReference type="Pfam" id="PF00160">
    <property type="entry name" value="Pro_isomerase"/>
    <property type="match status" value="1"/>
</dbReference>
<name>A0ABS6BGG6_9SPHN</name>
<keyword evidence="7" id="KW-1185">Reference proteome</keyword>
<evidence type="ECO:0000313" key="6">
    <source>
        <dbReference type="EMBL" id="MBU3076672.1"/>
    </source>
</evidence>
<comment type="caution">
    <text evidence="6">The sequence shown here is derived from an EMBL/GenBank/DDBJ whole genome shotgun (WGS) entry which is preliminary data.</text>
</comment>
<sequence length="219" mass="23172">MIRRILAIAASLCLATTAIAQEPAPAPAPAPAAAPRPATVKVTLQTSEGPILLELESERAPKTTANFLRYVDQKRLDGTSFYRAVRTTPDPLPEGMKESGLVQGGVRFDPKRVLPSIPHEPTTQTGLSHVDGTISMARNAPGSANGDFFIVVGDTPSMDADPRLPGDNLGFAAFGHVAEGMDVIRKILLAPTSPTEGEGVMKGQMLSPVVKIITARRTQ</sequence>
<feature type="chain" id="PRO_5046818225" description="peptidylprolyl isomerase" evidence="4">
    <location>
        <begin position="21"/>
        <end position="219"/>
    </location>
</feature>
<dbReference type="InterPro" id="IPR044665">
    <property type="entry name" value="E_coli_cyclophilin_A-like"/>
</dbReference>
<keyword evidence="3 6" id="KW-0413">Isomerase</keyword>
<feature type="domain" description="PPIase cyclophilin-type" evidence="5">
    <location>
        <begin position="49"/>
        <end position="219"/>
    </location>
</feature>
<evidence type="ECO:0000256" key="4">
    <source>
        <dbReference type="SAM" id="SignalP"/>
    </source>
</evidence>
<dbReference type="RefSeq" id="WP_216319254.1">
    <property type="nucleotide sequence ID" value="NZ_JAHKRT010000001.1"/>
</dbReference>
<evidence type="ECO:0000259" key="5">
    <source>
        <dbReference type="PROSITE" id="PS50072"/>
    </source>
</evidence>
<keyword evidence="2" id="KW-0697">Rotamase</keyword>
<evidence type="ECO:0000313" key="7">
    <source>
        <dbReference type="Proteomes" id="UP000776276"/>
    </source>
</evidence>
<dbReference type="GO" id="GO:0016853">
    <property type="term" value="F:isomerase activity"/>
    <property type="evidence" value="ECO:0007669"/>
    <property type="project" value="UniProtKB-KW"/>
</dbReference>
<dbReference type="PANTHER" id="PTHR43246">
    <property type="entry name" value="PEPTIDYL-PROLYL CIS-TRANS ISOMERASE CYP38, CHLOROPLASTIC"/>
    <property type="match status" value="1"/>
</dbReference>
<reference evidence="6 7" key="1">
    <citation type="submission" date="2021-06" db="EMBL/GenBank/DDBJ databases">
        <title>Sphingomonas sp. XMGL2, whole genome shotgun sequencing project.</title>
        <authorList>
            <person name="Zhao G."/>
            <person name="Shen L."/>
        </authorList>
    </citation>
    <scope>NUCLEOTIDE SEQUENCE [LARGE SCALE GENOMIC DNA]</scope>
    <source>
        <strain evidence="6 7">XMGL2</strain>
    </source>
</reference>
<keyword evidence="4" id="KW-0732">Signal</keyword>
<proteinExistence type="predicted"/>
<protein>
    <recommendedName>
        <fullName evidence="1">peptidylprolyl isomerase</fullName>
        <ecNumber evidence="1">5.2.1.8</ecNumber>
    </recommendedName>
</protein>
<dbReference type="EC" id="5.2.1.8" evidence="1"/>
<evidence type="ECO:0000256" key="3">
    <source>
        <dbReference type="ARBA" id="ARBA00023235"/>
    </source>
</evidence>
<dbReference type="CDD" id="cd00317">
    <property type="entry name" value="cyclophilin"/>
    <property type="match status" value="1"/>
</dbReference>
<accession>A0ABS6BGG6</accession>
<dbReference type="InterPro" id="IPR002130">
    <property type="entry name" value="Cyclophilin-type_PPIase_dom"/>
</dbReference>
<gene>
    <name evidence="6" type="ORF">KOF26_02235</name>
</gene>
<organism evidence="6 7">
    <name type="scientific">Sphingomonas quercus</name>
    <dbReference type="NCBI Taxonomy" id="2842451"/>
    <lineage>
        <taxon>Bacteria</taxon>
        <taxon>Pseudomonadati</taxon>
        <taxon>Pseudomonadota</taxon>
        <taxon>Alphaproteobacteria</taxon>
        <taxon>Sphingomonadales</taxon>
        <taxon>Sphingomonadaceae</taxon>
        <taxon>Sphingomonas</taxon>
    </lineage>
</organism>
<evidence type="ECO:0000256" key="1">
    <source>
        <dbReference type="ARBA" id="ARBA00013194"/>
    </source>
</evidence>
<evidence type="ECO:0000256" key="2">
    <source>
        <dbReference type="ARBA" id="ARBA00023110"/>
    </source>
</evidence>
<dbReference type="EMBL" id="JAHKRT010000001">
    <property type="protein sequence ID" value="MBU3076672.1"/>
    <property type="molecule type" value="Genomic_DNA"/>
</dbReference>
<dbReference type="Proteomes" id="UP000776276">
    <property type="component" value="Unassembled WGS sequence"/>
</dbReference>